<comment type="caution">
    <text evidence="1">The sequence shown here is derived from an EMBL/GenBank/DDBJ whole genome shotgun (WGS) entry which is preliminary data.</text>
</comment>
<protein>
    <submittedName>
        <fullName evidence="1">Uncharacterized protein</fullName>
    </submittedName>
</protein>
<evidence type="ECO:0000313" key="1">
    <source>
        <dbReference type="EMBL" id="GAG86967.1"/>
    </source>
</evidence>
<accession>X1C0W8</accession>
<organism evidence="1">
    <name type="scientific">marine sediment metagenome</name>
    <dbReference type="NCBI Taxonomy" id="412755"/>
    <lineage>
        <taxon>unclassified sequences</taxon>
        <taxon>metagenomes</taxon>
        <taxon>ecological metagenomes</taxon>
    </lineage>
</organism>
<dbReference type="AlphaFoldDB" id="X1C0W8"/>
<dbReference type="EMBL" id="BART01015629">
    <property type="protein sequence ID" value="GAG86967.1"/>
    <property type="molecule type" value="Genomic_DNA"/>
</dbReference>
<reference evidence="1" key="1">
    <citation type="journal article" date="2014" name="Front. Microbiol.">
        <title>High frequency of phylogenetically diverse reductive dehalogenase-homologous genes in deep subseafloor sedimentary metagenomes.</title>
        <authorList>
            <person name="Kawai M."/>
            <person name="Futagami T."/>
            <person name="Toyoda A."/>
            <person name="Takaki Y."/>
            <person name="Nishi S."/>
            <person name="Hori S."/>
            <person name="Arai W."/>
            <person name="Tsubouchi T."/>
            <person name="Morono Y."/>
            <person name="Uchiyama I."/>
            <person name="Ito T."/>
            <person name="Fujiyama A."/>
            <person name="Inagaki F."/>
            <person name="Takami H."/>
        </authorList>
    </citation>
    <scope>NUCLEOTIDE SEQUENCE</scope>
    <source>
        <strain evidence="1">Expedition CK06-06</strain>
    </source>
</reference>
<gene>
    <name evidence="1" type="ORF">S01H4_30304</name>
</gene>
<proteinExistence type="predicted"/>
<name>X1C0W8_9ZZZZ</name>
<sequence length="52" mass="6189">MDKKTKVILFKRFNYGKKLMYEGTLRKARKLIPPTKKDQYTIIDLETGKVIK</sequence>